<feature type="region of interest" description="Disordered" evidence="1">
    <location>
        <begin position="1"/>
        <end position="48"/>
    </location>
</feature>
<sequence length="244" mass="26010">MCLPRRPANTHLPSGESCSSGQPRIPVAFRGSRQRPSKPTEGVRSAVSRRGLSPGRACRASIALVACGCNGEWSLVLRLSLLGPISLSIYPAESCRSTGPSHIVLGLGGSTPGRNRFVNPLAYILDNTKSATDFVLAIGSWRCAGVDANARSDTRMIECCVPIPPAPAEACLCGSSGLQRSQIINHGTTMRDAKDAQAVSNGGQDRGLVLDAHRRARQPPPFRRRAYTGERLHSDQPAPSHNEP</sequence>
<comment type="caution">
    <text evidence="2">The sequence shown here is derived from an EMBL/GenBank/DDBJ whole genome shotgun (WGS) entry which is preliminary data.</text>
</comment>
<protein>
    <submittedName>
        <fullName evidence="2">Uncharacterized protein</fullName>
    </submittedName>
</protein>
<dbReference type="Proteomes" id="UP001305647">
    <property type="component" value="Unassembled WGS sequence"/>
</dbReference>
<evidence type="ECO:0000313" key="3">
    <source>
        <dbReference type="Proteomes" id="UP001305647"/>
    </source>
</evidence>
<feature type="region of interest" description="Disordered" evidence="1">
    <location>
        <begin position="190"/>
        <end position="244"/>
    </location>
</feature>
<name>A0AAN6Q024_9PEZI</name>
<feature type="compositionally biased region" description="Basic residues" evidence="1">
    <location>
        <begin position="214"/>
        <end position="226"/>
    </location>
</feature>
<evidence type="ECO:0000256" key="1">
    <source>
        <dbReference type="SAM" id="MobiDB-lite"/>
    </source>
</evidence>
<evidence type="ECO:0000313" key="2">
    <source>
        <dbReference type="EMBL" id="KAK4100296.1"/>
    </source>
</evidence>
<dbReference type="AlphaFoldDB" id="A0AAN6Q024"/>
<proteinExistence type="predicted"/>
<reference evidence="2" key="2">
    <citation type="submission" date="2023-05" db="EMBL/GenBank/DDBJ databases">
        <authorList>
            <consortium name="Lawrence Berkeley National Laboratory"/>
            <person name="Steindorff A."/>
            <person name="Hensen N."/>
            <person name="Bonometti L."/>
            <person name="Westerberg I."/>
            <person name="Brannstrom I.O."/>
            <person name="Guillou S."/>
            <person name="Cros-Aarteil S."/>
            <person name="Calhoun S."/>
            <person name="Haridas S."/>
            <person name="Kuo A."/>
            <person name="Mondo S."/>
            <person name="Pangilinan J."/>
            <person name="Riley R."/>
            <person name="Labutti K."/>
            <person name="Andreopoulos B."/>
            <person name="Lipzen A."/>
            <person name="Chen C."/>
            <person name="Yanf M."/>
            <person name="Daum C."/>
            <person name="Ng V."/>
            <person name="Clum A."/>
            <person name="Ohm R."/>
            <person name="Martin F."/>
            <person name="Silar P."/>
            <person name="Natvig D."/>
            <person name="Lalanne C."/>
            <person name="Gautier V."/>
            <person name="Ament-Velasquez S.L."/>
            <person name="Kruys A."/>
            <person name="Hutchinson M.I."/>
            <person name="Powell A.J."/>
            <person name="Barry K."/>
            <person name="Miller A.N."/>
            <person name="Grigoriev I.V."/>
            <person name="Debuchy R."/>
            <person name="Gladieux P."/>
            <person name="Thoren M.H."/>
            <person name="Johannesson H."/>
        </authorList>
    </citation>
    <scope>NUCLEOTIDE SEQUENCE</scope>
    <source>
        <strain evidence="2">CBS 757.83</strain>
    </source>
</reference>
<gene>
    <name evidence="2" type="ORF">N658DRAFT_107306</name>
</gene>
<organism evidence="2 3">
    <name type="scientific">Parathielavia hyrcaniae</name>
    <dbReference type="NCBI Taxonomy" id="113614"/>
    <lineage>
        <taxon>Eukaryota</taxon>
        <taxon>Fungi</taxon>
        <taxon>Dikarya</taxon>
        <taxon>Ascomycota</taxon>
        <taxon>Pezizomycotina</taxon>
        <taxon>Sordariomycetes</taxon>
        <taxon>Sordariomycetidae</taxon>
        <taxon>Sordariales</taxon>
        <taxon>Chaetomiaceae</taxon>
        <taxon>Parathielavia</taxon>
    </lineage>
</organism>
<dbReference type="EMBL" id="MU863642">
    <property type="protein sequence ID" value="KAK4100296.1"/>
    <property type="molecule type" value="Genomic_DNA"/>
</dbReference>
<reference evidence="2" key="1">
    <citation type="journal article" date="2023" name="Mol. Phylogenet. Evol.">
        <title>Genome-scale phylogeny and comparative genomics of the fungal order Sordariales.</title>
        <authorList>
            <person name="Hensen N."/>
            <person name="Bonometti L."/>
            <person name="Westerberg I."/>
            <person name="Brannstrom I.O."/>
            <person name="Guillou S."/>
            <person name="Cros-Aarteil S."/>
            <person name="Calhoun S."/>
            <person name="Haridas S."/>
            <person name="Kuo A."/>
            <person name="Mondo S."/>
            <person name="Pangilinan J."/>
            <person name="Riley R."/>
            <person name="LaButti K."/>
            <person name="Andreopoulos B."/>
            <person name="Lipzen A."/>
            <person name="Chen C."/>
            <person name="Yan M."/>
            <person name="Daum C."/>
            <person name="Ng V."/>
            <person name="Clum A."/>
            <person name="Steindorff A."/>
            <person name="Ohm R.A."/>
            <person name="Martin F."/>
            <person name="Silar P."/>
            <person name="Natvig D.O."/>
            <person name="Lalanne C."/>
            <person name="Gautier V."/>
            <person name="Ament-Velasquez S.L."/>
            <person name="Kruys A."/>
            <person name="Hutchinson M.I."/>
            <person name="Powell A.J."/>
            <person name="Barry K."/>
            <person name="Miller A.N."/>
            <person name="Grigoriev I.V."/>
            <person name="Debuchy R."/>
            <person name="Gladieux P."/>
            <person name="Hiltunen Thoren M."/>
            <person name="Johannesson H."/>
        </authorList>
    </citation>
    <scope>NUCLEOTIDE SEQUENCE</scope>
    <source>
        <strain evidence="2">CBS 757.83</strain>
    </source>
</reference>
<accession>A0AAN6Q024</accession>
<keyword evidence="3" id="KW-1185">Reference proteome</keyword>